<dbReference type="Proteomes" id="UP001204144">
    <property type="component" value="Unassembled WGS sequence"/>
</dbReference>
<dbReference type="InterPro" id="IPR025345">
    <property type="entry name" value="DUF4249"/>
</dbReference>
<dbReference type="Pfam" id="PF14054">
    <property type="entry name" value="DUF4249"/>
    <property type="match status" value="1"/>
</dbReference>
<evidence type="ECO:0000313" key="1">
    <source>
        <dbReference type="EMBL" id="MCP9763146.1"/>
    </source>
</evidence>
<dbReference type="AlphaFoldDB" id="A0AAE3KUF4"/>
<gene>
    <name evidence="1" type="ORF">EGI31_09275</name>
</gene>
<protein>
    <submittedName>
        <fullName evidence="1">DUF4249 domain-containing protein</fullName>
    </submittedName>
</protein>
<evidence type="ECO:0000313" key="2">
    <source>
        <dbReference type="Proteomes" id="UP001204144"/>
    </source>
</evidence>
<proteinExistence type="predicted"/>
<dbReference type="EMBL" id="RJUF01000021">
    <property type="protein sequence ID" value="MCP9763146.1"/>
    <property type="molecule type" value="Genomic_DNA"/>
</dbReference>
<organism evidence="1 2">
    <name type="scientific">Lacihabitans soyangensis</name>
    <dbReference type="NCBI Taxonomy" id="869394"/>
    <lineage>
        <taxon>Bacteria</taxon>
        <taxon>Pseudomonadati</taxon>
        <taxon>Bacteroidota</taxon>
        <taxon>Cytophagia</taxon>
        <taxon>Cytophagales</taxon>
        <taxon>Leadbetterellaceae</taxon>
        <taxon>Lacihabitans</taxon>
    </lineage>
</organism>
<keyword evidence="2" id="KW-1185">Reference proteome</keyword>
<reference evidence="1 2" key="1">
    <citation type="submission" date="2018-11" db="EMBL/GenBank/DDBJ databases">
        <title>Novel bacteria species description.</title>
        <authorList>
            <person name="Han J.-H."/>
        </authorList>
    </citation>
    <scope>NUCLEOTIDE SEQUENCE [LARGE SCALE GENOMIC DNA]</scope>
    <source>
        <strain evidence="1 2">KCTC23259</strain>
    </source>
</reference>
<comment type="caution">
    <text evidence="1">The sequence shown here is derived from an EMBL/GenBank/DDBJ whole genome shotgun (WGS) entry which is preliminary data.</text>
</comment>
<accession>A0AAE3KUF4</accession>
<sequence length="429" mass="48695">MAVMCQWRIIFFEYFEVPLTKLLPMIKKQAIQYWLTLIIGLFTTVSCIDPYKVTVQATQSYLIVEGTITDLDEPQTISIFETSETANFKSSQFTSTISPKSSDIIPVSKAKVLVIENGQKTYELFESQAGYYSTPLNFVGTIGSSYKLIIEKSTGERYESTEEKMFSVPEIGTLYDKFNQKGIKDNNSSTGNIATNDIYIDYIDPATERNFYRWKWTSYELQNICASCKQGYYERTGNTATSDGKCIQDIRLPGFNYYDYFCEALCWDIFQGKEIDIFSDVYTDGQTQYDKVVAQIPVYQSNPCLVVVQQMSLSANAFRYLKLIEDQSENTGTLADTPPAPIKGNVTNTKNNNEIVLGYFSASAVSEVRYMMNRQNTVGAVKDGLFKYQTRRDPTPESESDERPNIPFAVCKPSVSRTAIAPKNWQFGR</sequence>
<name>A0AAE3KUF4_9BACT</name>